<keyword evidence="5 7" id="KW-0802">TPR repeat</keyword>
<keyword evidence="1" id="KW-0132">Cell division</keyword>
<gene>
    <name evidence="9" type="ORF">BZG36_02307</name>
</gene>
<evidence type="ECO:0008006" key="11">
    <source>
        <dbReference type="Google" id="ProtNLM"/>
    </source>
</evidence>
<keyword evidence="10" id="KW-1185">Reference proteome</keyword>
<dbReference type="SUPFAM" id="SSF48452">
    <property type="entry name" value="TPR-like"/>
    <property type="match status" value="3"/>
</dbReference>
<dbReference type="GO" id="GO:0005737">
    <property type="term" value="C:cytoplasm"/>
    <property type="evidence" value="ECO:0007669"/>
    <property type="project" value="TreeGrafter"/>
</dbReference>
<dbReference type="GO" id="GO:0005680">
    <property type="term" value="C:anaphase-promoting complex"/>
    <property type="evidence" value="ECO:0007669"/>
    <property type="project" value="EnsemblFungi"/>
</dbReference>
<dbReference type="GO" id="GO:0005721">
    <property type="term" value="C:pericentric heterochromatin"/>
    <property type="evidence" value="ECO:0007669"/>
    <property type="project" value="EnsemblFungi"/>
</dbReference>
<dbReference type="Pfam" id="PF13432">
    <property type="entry name" value="TPR_16"/>
    <property type="match status" value="1"/>
</dbReference>
<keyword evidence="2" id="KW-0677">Repeat</keyword>
<dbReference type="PANTHER" id="PTHR12558">
    <property type="entry name" value="CELL DIVISION CYCLE 16,23,27"/>
    <property type="match status" value="1"/>
</dbReference>
<dbReference type="GO" id="GO:0031145">
    <property type="term" value="P:anaphase-promoting complex-dependent catabolic process"/>
    <property type="evidence" value="ECO:0007669"/>
    <property type="project" value="EnsemblFungi"/>
</dbReference>
<accession>A0A261Y3P5</accession>
<dbReference type="GO" id="GO:0045842">
    <property type="term" value="P:positive regulation of mitotic metaphase/anaphase transition"/>
    <property type="evidence" value="ECO:0007669"/>
    <property type="project" value="TreeGrafter"/>
</dbReference>
<dbReference type="EMBL" id="MVBO01000019">
    <property type="protein sequence ID" value="OZJ05246.1"/>
    <property type="molecule type" value="Genomic_DNA"/>
</dbReference>
<evidence type="ECO:0000256" key="3">
    <source>
        <dbReference type="ARBA" id="ARBA00022776"/>
    </source>
</evidence>
<dbReference type="PROSITE" id="PS50005">
    <property type="entry name" value="TPR"/>
    <property type="match status" value="3"/>
</dbReference>
<evidence type="ECO:0000256" key="8">
    <source>
        <dbReference type="SAM" id="MobiDB-lite"/>
    </source>
</evidence>
<evidence type="ECO:0000256" key="4">
    <source>
        <dbReference type="ARBA" id="ARBA00022786"/>
    </source>
</evidence>
<dbReference type="OrthoDB" id="10006270at2759"/>
<dbReference type="AlphaFoldDB" id="A0A261Y3P5"/>
<feature type="repeat" description="TPR" evidence="7">
    <location>
        <begin position="539"/>
        <end position="572"/>
    </location>
</feature>
<feature type="compositionally biased region" description="Polar residues" evidence="8">
    <location>
        <begin position="1"/>
        <end position="38"/>
    </location>
</feature>
<keyword evidence="3" id="KW-0498">Mitosis</keyword>
<feature type="region of interest" description="Disordered" evidence="8">
    <location>
        <begin position="623"/>
        <end position="643"/>
    </location>
</feature>
<dbReference type="GO" id="GO:0016567">
    <property type="term" value="P:protein ubiquitination"/>
    <property type="evidence" value="ECO:0007669"/>
    <property type="project" value="TreeGrafter"/>
</dbReference>
<protein>
    <recommendedName>
        <fullName evidence="11">Anaphase-promoting complex subunit cut9</fullName>
    </recommendedName>
</protein>
<dbReference type="InterPro" id="IPR011990">
    <property type="entry name" value="TPR-like_helical_dom_sf"/>
</dbReference>
<reference evidence="9 10" key="1">
    <citation type="journal article" date="2017" name="Mycologia">
        <title>Bifiguratus adelaidae, gen. et sp. nov., a new member of Mucoromycotina in endophytic and soil-dwelling habitats.</title>
        <authorList>
            <person name="Torres-Cruz T.J."/>
            <person name="Billingsley Tobias T.L."/>
            <person name="Almatruk M."/>
            <person name="Hesse C."/>
            <person name="Kuske C.R."/>
            <person name="Desiro A."/>
            <person name="Benucci G.M."/>
            <person name="Bonito G."/>
            <person name="Stajich J.E."/>
            <person name="Dunlap C."/>
            <person name="Arnold A.E."/>
            <person name="Porras-Alfaro A."/>
        </authorList>
    </citation>
    <scope>NUCLEOTIDE SEQUENCE [LARGE SCALE GENOMIC DNA]</scope>
    <source>
        <strain evidence="9 10">AZ0501</strain>
    </source>
</reference>
<feature type="compositionally biased region" description="Polar residues" evidence="8">
    <location>
        <begin position="46"/>
        <end position="55"/>
    </location>
</feature>
<dbReference type="Proteomes" id="UP000242875">
    <property type="component" value="Unassembled WGS sequence"/>
</dbReference>
<keyword evidence="4" id="KW-0833">Ubl conjugation pathway</keyword>
<comment type="caution">
    <text evidence="9">The sequence shown here is derived from an EMBL/GenBank/DDBJ whole genome shotgun (WGS) entry which is preliminary data.</text>
</comment>
<evidence type="ECO:0000313" key="9">
    <source>
        <dbReference type="EMBL" id="OZJ05246.1"/>
    </source>
</evidence>
<organism evidence="9 10">
    <name type="scientific">Bifiguratus adelaidae</name>
    <dbReference type="NCBI Taxonomy" id="1938954"/>
    <lineage>
        <taxon>Eukaryota</taxon>
        <taxon>Fungi</taxon>
        <taxon>Fungi incertae sedis</taxon>
        <taxon>Mucoromycota</taxon>
        <taxon>Mucoromycotina</taxon>
        <taxon>Endogonomycetes</taxon>
        <taxon>Endogonales</taxon>
        <taxon>Endogonales incertae sedis</taxon>
        <taxon>Bifiguratus</taxon>
    </lineage>
</organism>
<dbReference type="Pfam" id="PF13181">
    <property type="entry name" value="TPR_8"/>
    <property type="match status" value="2"/>
</dbReference>
<evidence type="ECO:0000256" key="6">
    <source>
        <dbReference type="ARBA" id="ARBA00023306"/>
    </source>
</evidence>
<dbReference type="PANTHER" id="PTHR12558:SF9">
    <property type="entry name" value="CELL DIVISION CYCLE PROTEIN 16 HOMOLOG"/>
    <property type="match status" value="1"/>
</dbReference>
<keyword evidence="6" id="KW-0131">Cell cycle</keyword>
<dbReference type="GO" id="GO:0051301">
    <property type="term" value="P:cell division"/>
    <property type="evidence" value="ECO:0007669"/>
    <property type="project" value="UniProtKB-KW"/>
</dbReference>
<evidence type="ECO:0000256" key="2">
    <source>
        <dbReference type="ARBA" id="ARBA00022737"/>
    </source>
</evidence>
<evidence type="ECO:0000256" key="7">
    <source>
        <dbReference type="PROSITE-ProRule" id="PRU00339"/>
    </source>
</evidence>
<evidence type="ECO:0000256" key="1">
    <source>
        <dbReference type="ARBA" id="ARBA00022618"/>
    </source>
</evidence>
<sequence>MPRNQRQSSTSPRVTRSTATIDTPPNGKSQRVAKSTSARGGKRSASKNPTATPTRFRTGIDSMHVRTAASSASVATLTPNNANNISGASSTLDLTPLLRHALQSPSFINSTPVSATTDSPLSTMTNTRVERMRLWRHDALQQHLYDTAATWGEQIVALTGDPNDIFWLAQVYYLTSQYTRAESLLFHKNLLESSIACRVLAAQCCISMEKWNEALQVLGTENPFRKIGVGHVKNTHGGIKLEATMCFLRGKVFVKQSNFGKAKEAFQEALRLDFKCIEALDALEALCLMNGDDEWSFIQSIDFDEQDPEDADFIKSIYISKLKKYTHMPEINDALEKLQSRYGLHDNCDVLLSQADIYVTQSRFADALVLTNRICEIDTYNIACLPIHIVCLYELNQKQKLFMLAHELVESYAQLPISCKSSTIDSNFGPAWVGFAHTFAIDGEHDQAIAAYSTSARLFQGTHLPSLFLGMQHLQMDSVALADEYLHASYKLCENDPLVLNEMGVLLYQKREYTNAVSFLERAIYLAQDIGCEKKEIWETIWFNLGHAFRKLGKWSLARTYFEKVIAMNPSHFGAYAALGMVLHLDGHIEEAIEAYHQALAISPTDMIASDLLLRALEDMCHTQDDEPEDEDEDVGDVSFERE</sequence>
<dbReference type="Gene3D" id="1.25.40.10">
    <property type="entry name" value="Tetratricopeptide repeat domain"/>
    <property type="match status" value="2"/>
</dbReference>
<feature type="region of interest" description="Disordered" evidence="8">
    <location>
        <begin position="1"/>
        <end position="60"/>
    </location>
</feature>
<feature type="repeat" description="TPR" evidence="7">
    <location>
        <begin position="573"/>
        <end position="606"/>
    </location>
</feature>
<feature type="repeat" description="TPR" evidence="7">
    <location>
        <begin position="243"/>
        <end position="276"/>
    </location>
</feature>
<evidence type="ECO:0000256" key="5">
    <source>
        <dbReference type="ARBA" id="ARBA00022803"/>
    </source>
</evidence>
<feature type="compositionally biased region" description="Acidic residues" evidence="8">
    <location>
        <begin position="626"/>
        <end position="636"/>
    </location>
</feature>
<name>A0A261Y3P5_9FUNG</name>
<dbReference type="Pfam" id="PF12895">
    <property type="entry name" value="ANAPC3"/>
    <property type="match status" value="1"/>
</dbReference>
<dbReference type="InterPro" id="IPR019734">
    <property type="entry name" value="TPR_rpt"/>
</dbReference>
<dbReference type="SMART" id="SM00028">
    <property type="entry name" value="TPR"/>
    <property type="match status" value="6"/>
</dbReference>
<proteinExistence type="predicted"/>
<evidence type="ECO:0000313" key="10">
    <source>
        <dbReference type="Proteomes" id="UP000242875"/>
    </source>
</evidence>